<keyword evidence="6" id="KW-1185">Reference proteome</keyword>
<dbReference type="PANTHER" id="PTHR45708">
    <property type="entry name" value="ENDOCHITINASE"/>
    <property type="match status" value="1"/>
</dbReference>
<dbReference type="GO" id="GO:0005975">
    <property type="term" value="P:carbohydrate metabolic process"/>
    <property type="evidence" value="ECO:0007669"/>
    <property type="project" value="InterPro"/>
</dbReference>
<evidence type="ECO:0000256" key="2">
    <source>
        <dbReference type="ARBA" id="ARBA00023295"/>
    </source>
</evidence>
<dbReference type="InterPro" id="IPR001223">
    <property type="entry name" value="Glyco_hydro18_cat"/>
</dbReference>
<dbReference type="Proteomes" id="UP000800041">
    <property type="component" value="Unassembled WGS sequence"/>
</dbReference>
<evidence type="ECO:0000259" key="4">
    <source>
        <dbReference type="PROSITE" id="PS51910"/>
    </source>
</evidence>
<dbReference type="InterPro" id="IPR017853">
    <property type="entry name" value="GH"/>
</dbReference>
<dbReference type="EMBL" id="ML977148">
    <property type="protein sequence ID" value="KAF1988441.1"/>
    <property type="molecule type" value="Genomic_DNA"/>
</dbReference>
<dbReference type="GO" id="GO:0005576">
    <property type="term" value="C:extracellular region"/>
    <property type="evidence" value="ECO:0007669"/>
    <property type="project" value="TreeGrafter"/>
</dbReference>
<dbReference type="InterPro" id="IPR050542">
    <property type="entry name" value="Glycosyl_Hydrlase18_Chitinase"/>
</dbReference>
<dbReference type="AlphaFoldDB" id="A0A6G1H5E6"/>
<dbReference type="SUPFAM" id="SSF51445">
    <property type="entry name" value="(Trans)glycosidases"/>
    <property type="match status" value="1"/>
</dbReference>
<keyword evidence="1 5" id="KW-0378">Hydrolase</keyword>
<gene>
    <name evidence="5" type="ORF">K402DRAFT_373421</name>
</gene>
<sequence>MSSWHLLTLSGDSPSSAPAPFNPSATDNGAVYFGSQPSENATLDSLHQLCLDPAINIVNLAFLTTFFGAKDYPSIDFGPGCAVQTSRQALHAPGLFDCSELAEEVQSCQTAGKKVFVSLQASTLTMDTQSNLSYVSNANSTFTTADSAVQFAATLWSLFGAGTDENLDLRPFGEIIIDGFDLYPISPNASVAAAFTIIPPHDFDFVLALREKFLEDPSGRDYYISAAPTSNRPDTTIGLAALREMDFIYIRYFDS</sequence>
<reference evidence="5" key="1">
    <citation type="journal article" date="2020" name="Stud. Mycol.">
        <title>101 Dothideomycetes genomes: a test case for predicting lifestyles and emergence of pathogens.</title>
        <authorList>
            <person name="Haridas S."/>
            <person name="Albert R."/>
            <person name="Binder M."/>
            <person name="Bloem J."/>
            <person name="Labutti K."/>
            <person name="Salamov A."/>
            <person name="Andreopoulos B."/>
            <person name="Baker S."/>
            <person name="Barry K."/>
            <person name="Bills G."/>
            <person name="Bluhm B."/>
            <person name="Cannon C."/>
            <person name="Castanera R."/>
            <person name="Culley D."/>
            <person name="Daum C."/>
            <person name="Ezra D."/>
            <person name="Gonzalez J."/>
            <person name="Henrissat B."/>
            <person name="Kuo A."/>
            <person name="Liang C."/>
            <person name="Lipzen A."/>
            <person name="Lutzoni F."/>
            <person name="Magnuson J."/>
            <person name="Mondo S."/>
            <person name="Nolan M."/>
            <person name="Ohm R."/>
            <person name="Pangilinan J."/>
            <person name="Park H.-J."/>
            <person name="Ramirez L."/>
            <person name="Alfaro M."/>
            <person name="Sun H."/>
            <person name="Tritt A."/>
            <person name="Yoshinaga Y."/>
            <person name="Zwiers L.-H."/>
            <person name="Turgeon B."/>
            <person name="Goodwin S."/>
            <person name="Spatafora J."/>
            <person name="Crous P."/>
            <person name="Grigoriev I."/>
        </authorList>
    </citation>
    <scope>NUCLEOTIDE SEQUENCE</scope>
    <source>
        <strain evidence="5">CBS 113979</strain>
    </source>
</reference>
<feature type="region of interest" description="Disordered" evidence="3">
    <location>
        <begin position="1"/>
        <end position="21"/>
    </location>
</feature>
<feature type="domain" description="GH18" evidence="4">
    <location>
        <begin position="27"/>
        <end position="255"/>
    </location>
</feature>
<protein>
    <submittedName>
        <fullName evidence="5">Glycoside hydrolase family 18 protein</fullName>
    </submittedName>
</protein>
<dbReference type="OrthoDB" id="6020543at2759"/>
<dbReference type="PROSITE" id="PS51910">
    <property type="entry name" value="GH18_2"/>
    <property type="match status" value="1"/>
</dbReference>
<evidence type="ECO:0000313" key="5">
    <source>
        <dbReference type="EMBL" id="KAF1988441.1"/>
    </source>
</evidence>
<name>A0A6G1H5E6_9PEZI</name>
<evidence type="ECO:0000256" key="3">
    <source>
        <dbReference type="SAM" id="MobiDB-lite"/>
    </source>
</evidence>
<dbReference type="GO" id="GO:0004568">
    <property type="term" value="F:chitinase activity"/>
    <property type="evidence" value="ECO:0007669"/>
    <property type="project" value="TreeGrafter"/>
</dbReference>
<evidence type="ECO:0000256" key="1">
    <source>
        <dbReference type="ARBA" id="ARBA00022801"/>
    </source>
</evidence>
<proteinExistence type="predicted"/>
<organism evidence="5 6">
    <name type="scientific">Aulographum hederae CBS 113979</name>
    <dbReference type="NCBI Taxonomy" id="1176131"/>
    <lineage>
        <taxon>Eukaryota</taxon>
        <taxon>Fungi</taxon>
        <taxon>Dikarya</taxon>
        <taxon>Ascomycota</taxon>
        <taxon>Pezizomycotina</taxon>
        <taxon>Dothideomycetes</taxon>
        <taxon>Pleosporomycetidae</taxon>
        <taxon>Aulographales</taxon>
        <taxon>Aulographaceae</taxon>
    </lineage>
</organism>
<accession>A0A6G1H5E6</accession>
<dbReference type="Gene3D" id="3.20.20.80">
    <property type="entry name" value="Glycosidases"/>
    <property type="match status" value="1"/>
</dbReference>
<feature type="non-terminal residue" evidence="5">
    <location>
        <position position="255"/>
    </location>
</feature>
<keyword evidence="2" id="KW-0326">Glycosidase</keyword>
<evidence type="ECO:0000313" key="6">
    <source>
        <dbReference type="Proteomes" id="UP000800041"/>
    </source>
</evidence>
<dbReference type="PANTHER" id="PTHR45708:SF49">
    <property type="entry name" value="ENDOCHITINASE"/>
    <property type="match status" value="1"/>
</dbReference>